<dbReference type="RefSeq" id="WP_131811190.1">
    <property type="nucleotide sequence ID" value="NZ_LPUY01000052.1"/>
</dbReference>
<name>A0A132BYL1_9RHOB</name>
<dbReference type="EMBL" id="LPUY01000052">
    <property type="protein sequence ID" value="KUP93483.1"/>
    <property type="molecule type" value="Genomic_DNA"/>
</dbReference>
<keyword evidence="2" id="KW-1185">Reference proteome</keyword>
<evidence type="ECO:0008006" key="3">
    <source>
        <dbReference type="Google" id="ProtNLM"/>
    </source>
</evidence>
<dbReference type="Gene3D" id="1.10.30.50">
    <property type="match status" value="1"/>
</dbReference>
<organism evidence="1 2">
    <name type="scientific">Tritonibacter horizontis</name>
    <dbReference type="NCBI Taxonomy" id="1768241"/>
    <lineage>
        <taxon>Bacteria</taxon>
        <taxon>Pseudomonadati</taxon>
        <taxon>Pseudomonadota</taxon>
        <taxon>Alphaproteobacteria</taxon>
        <taxon>Rhodobacterales</taxon>
        <taxon>Paracoccaceae</taxon>
        <taxon>Tritonibacter</taxon>
    </lineage>
</organism>
<reference evidence="1 2" key="1">
    <citation type="submission" date="2015-12" db="EMBL/GenBank/DDBJ databases">
        <title>Genome sequence of the marine Rhodobacteraceae strain O3.65, Candidatus Tritonibacter horizontis.</title>
        <authorList>
            <person name="Poehlein A."/>
            <person name="Giebel H.A."/>
            <person name="Voget S."/>
            <person name="Brinkhoff T."/>
        </authorList>
    </citation>
    <scope>NUCLEOTIDE SEQUENCE [LARGE SCALE GENOMIC DNA]</scope>
    <source>
        <strain evidence="1 2">O3.65</strain>
    </source>
</reference>
<protein>
    <recommendedName>
        <fullName evidence="3">HNH nuclease domain-containing protein</fullName>
    </recommendedName>
</protein>
<dbReference type="AlphaFoldDB" id="A0A132BYL1"/>
<evidence type="ECO:0000313" key="1">
    <source>
        <dbReference type="EMBL" id="KUP93483.1"/>
    </source>
</evidence>
<evidence type="ECO:0000313" key="2">
    <source>
        <dbReference type="Proteomes" id="UP000068382"/>
    </source>
</evidence>
<dbReference type="Proteomes" id="UP000068382">
    <property type="component" value="Unassembled WGS sequence"/>
</dbReference>
<accession>A0A132BYL1</accession>
<sequence>MKYLPHPTSARDDFQVVKSACKKNGWTKEQPDWIKAYVKYYQSKGDPWSLSPVLFSKPFSDHQYKLYDSRKSGGPIKRIRATRNLLSCPVCGSSTTGDVDHYLPRTVYPEFSIMRANLVPSCTHCNSGVKGSHVKGKKPQRFIHPYFDDWADKAIWHIEFIAPFEAVRFRPTPNKKLPSDRQKIVDFHLNHVLGEQFHRSMDNRWATLPILLKLTIKHSKKTTKSTHKALQEELRKAKATTGKNSWDTAFFRGLLKNSHAIDYLHDLRLTEVKPLPE</sequence>
<comment type="caution">
    <text evidence="1">The sequence shown here is derived from an EMBL/GenBank/DDBJ whole genome shotgun (WGS) entry which is preliminary data.</text>
</comment>
<proteinExistence type="predicted"/>
<dbReference type="OrthoDB" id="9816185at2"/>
<gene>
    <name evidence="1" type="ORF">TRIHO_16930</name>
</gene>